<proteinExistence type="inferred from homology"/>
<name>A0AAV2T1H6_CALDB</name>
<evidence type="ECO:0000256" key="2">
    <source>
        <dbReference type="ARBA" id="ARBA00010663"/>
    </source>
</evidence>
<evidence type="ECO:0000256" key="10">
    <source>
        <dbReference type="SAM" id="Phobius"/>
    </source>
</evidence>
<feature type="transmembrane region" description="Helical" evidence="10">
    <location>
        <begin position="32"/>
        <end position="53"/>
    </location>
</feature>
<dbReference type="GO" id="GO:0042923">
    <property type="term" value="F:neuropeptide binding"/>
    <property type="evidence" value="ECO:0007669"/>
    <property type="project" value="TreeGrafter"/>
</dbReference>
<gene>
    <name evidence="12" type="ORF">CDAUBV1_LOCUS1297</name>
</gene>
<dbReference type="EMBL" id="CAXLJL010000054">
    <property type="protein sequence ID" value="CAL5129856.1"/>
    <property type="molecule type" value="Genomic_DNA"/>
</dbReference>
<keyword evidence="7" id="KW-0675">Receptor</keyword>
<comment type="caution">
    <text evidence="12">The sequence shown here is derived from an EMBL/GenBank/DDBJ whole genome shotgun (WGS) entry which is preliminary data.</text>
</comment>
<comment type="similarity">
    <text evidence="2">Belongs to the G-protein coupled receptor 1 family.</text>
</comment>
<keyword evidence="6 10" id="KW-0472">Membrane</keyword>
<protein>
    <recommendedName>
        <fullName evidence="11">G-protein coupled receptors family 1 profile domain-containing protein</fullName>
    </recommendedName>
</protein>
<evidence type="ECO:0000256" key="8">
    <source>
        <dbReference type="ARBA" id="ARBA00023224"/>
    </source>
</evidence>
<sequence>MEQVTDSTVFLDQPSNVTAEDTVDPVKIIVTIVYPTIILLSTLGNSLIIITVIRSAAMRNITNLFIANLAASDLLMSFVSAPFTPIAFYMSSWQLPNIMCNLLAMTMGTSVYVSTLTSTAIAFDRYFLIVHPFTKRMSQLVCGIIIASVWLFAILITFPIGFYQEVKIEPETGIASCVPSWPAQISQSVHTIVMFILQFVVPCLVISACYYRVSRTLRSRYNNRIGSGSKSREREESDIRKKKRTNNMLIAMVVIFVVCWIPLHAFWIIMDALGDQVANSSLANNAFLFCHMLAMSSAVYNPFFYAWLNNNFRQELQNIVKCGSQPNNPQMQTKPKSSKKIDAKYNPGQAKKTVAECHIDNQVGTHSTRMNIADGDGGVWYGPEKRASTVDCSYTEKMT</sequence>
<reference evidence="12" key="1">
    <citation type="submission" date="2024-06" db="EMBL/GenBank/DDBJ databases">
        <authorList>
            <person name="Liu X."/>
            <person name="Lenzi L."/>
            <person name="Haldenby T S."/>
            <person name="Uol C."/>
        </authorList>
    </citation>
    <scope>NUCLEOTIDE SEQUENCE</scope>
</reference>
<feature type="transmembrane region" description="Helical" evidence="10">
    <location>
        <begin position="282"/>
        <end position="308"/>
    </location>
</feature>
<dbReference type="Pfam" id="PF00001">
    <property type="entry name" value="7tm_1"/>
    <property type="match status" value="1"/>
</dbReference>
<dbReference type="PANTHER" id="PTHR24235">
    <property type="entry name" value="NEUROPEPTIDE Y RECEPTOR"/>
    <property type="match status" value="1"/>
</dbReference>
<keyword evidence="4 10" id="KW-1133">Transmembrane helix</keyword>
<evidence type="ECO:0000256" key="9">
    <source>
        <dbReference type="SAM" id="MobiDB-lite"/>
    </source>
</evidence>
<dbReference type="GO" id="GO:0004983">
    <property type="term" value="F:neuropeptide Y receptor activity"/>
    <property type="evidence" value="ECO:0007669"/>
    <property type="project" value="InterPro"/>
</dbReference>
<evidence type="ECO:0000313" key="13">
    <source>
        <dbReference type="Proteomes" id="UP001497525"/>
    </source>
</evidence>
<feature type="transmembrane region" description="Helical" evidence="10">
    <location>
        <begin position="249"/>
        <end position="270"/>
    </location>
</feature>
<dbReference type="SUPFAM" id="SSF81321">
    <property type="entry name" value="Family A G protein-coupled receptor-like"/>
    <property type="match status" value="1"/>
</dbReference>
<keyword evidence="5" id="KW-0297">G-protein coupled receptor</keyword>
<dbReference type="InterPro" id="IPR017452">
    <property type="entry name" value="GPCR_Rhodpsn_7TM"/>
</dbReference>
<organism evidence="12 13">
    <name type="scientific">Calicophoron daubneyi</name>
    <name type="common">Rumen fluke</name>
    <name type="synonym">Paramphistomum daubneyi</name>
    <dbReference type="NCBI Taxonomy" id="300641"/>
    <lineage>
        <taxon>Eukaryota</taxon>
        <taxon>Metazoa</taxon>
        <taxon>Spiralia</taxon>
        <taxon>Lophotrochozoa</taxon>
        <taxon>Platyhelminthes</taxon>
        <taxon>Trematoda</taxon>
        <taxon>Digenea</taxon>
        <taxon>Plagiorchiida</taxon>
        <taxon>Pronocephalata</taxon>
        <taxon>Paramphistomoidea</taxon>
        <taxon>Paramphistomidae</taxon>
        <taxon>Calicophoron</taxon>
    </lineage>
</organism>
<evidence type="ECO:0000313" key="12">
    <source>
        <dbReference type="EMBL" id="CAL5129856.1"/>
    </source>
</evidence>
<feature type="region of interest" description="Disordered" evidence="9">
    <location>
        <begin position="324"/>
        <end position="343"/>
    </location>
</feature>
<dbReference type="Gene3D" id="1.20.1070.10">
    <property type="entry name" value="Rhodopsin 7-helix transmembrane proteins"/>
    <property type="match status" value="1"/>
</dbReference>
<evidence type="ECO:0000256" key="5">
    <source>
        <dbReference type="ARBA" id="ARBA00023040"/>
    </source>
</evidence>
<evidence type="ECO:0000256" key="1">
    <source>
        <dbReference type="ARBA" id="ARBA00004141"/>
    </source>
</evidence>
<dbReference type="PANTHER" id="PTHR24235:SF29">
    <property type="entry name" value="GH23382P"/>
    <property type="match status" value="1"/>
</dbReference>
<dbReference type="InterPro" id="IPR000276">
    <property type="entry name" value="GPCR_Rhodpsn"/>
</dbReference>
<evidence type="ECO:0000256" key="6">
    <source>
        <dbReference type="ARBA" id="ARBA00023136"/>
    </source>
</evidence>
<dbReference type="AlphaFoldDB" id="A0AAV2T1H6"/>
<evidence type="ECO:0000259" key="11">
    <source>
        <dbReference type="PROSITE" id="PS50262"/>
    </source>
</evidence>
<accession>A0AAV2T1H6</accession>
<evidence type="ECO:0000256" key="3">
    <source>
        <dbReference type="ARBA" id="ARBA00022692"/>
    </source>
</evidence>
<dbReference type="InterPro" id="IPR000611">
    <property type="entry name" value="NPY_rcpt"/>
</dbReference>
<evidence type="ECO:0000256" key="4">
    <source>
        <dbReference type="ARBA" id="ARBA00022989"/>
    </source>
</evidence>
<feature type="domain" description="G-protein coupled receptors family 1 profile" evidence="11">
    <location>
        <begin position="44"/>
        <end position="305"/>
    </location>
</feature>
<feature type="transmembrane region" description="Helical" evidence="10">
    <location>
        <begin position="65"/>
        <end position="90"/>
    </location>
</feature>
<dbReference type="PROSITE" id="PS50262">
    <property type="entry name" value="G_PROTEIN_RECEP_F1_2"/>
    <property type="match status" value="1"/>
</dbReference>
<evidence type="ECO:0000256" key="7">
    <source>
        <dbReference type="ARBA" id="ARBA00023170"/>
    </source>
</evidence>
<dbReference type="PRINTS" id="PR01012">
    <property type="entry name" value="NRPEPTIDEYR"/>
</dbReference>
<feature type="compositionally biased region" description="Polar residues" evidence="9">
    <location>
        <begin position="324"/>
        <end position="335"/>
    </location>
</feature>
<dbReference type="GO" id="GO:0005886">
    <property type="term" value="C:plasma membrane"/>
    <property type="evidence" value="ECO:0007669"/>
    <property type="project" value="TreeGrafter"/>
</dbReference>
<keyword evidence="8" id="KW-0807">Transducer</keyword>
<keyword evidence="3 10" id="KW-0812">Transmembrane</keyword>
<dbReference type="GO" id="GO:0043005">
    <property type="term" value="C:neuron projection"/>
    <property type="evidence" value="ECO:0007669"/>
    <property type="project" value="TreeGrafter"/>
</dbReference>
<feature type="transmembrane region" description="Helical" evidence="10">
    <location>
        <begin position="189"/>
        <end position="211"/>
    </location>
</feature>
<feature type="transmembrane region" description="Helical" evidence="10">
    <location>
        <begin position="102"/>
        <end position="128"/>
    </location>
</feature>
<dbReference type="Proteomes" id="UP001497525">
    <property type="component" value="Unassembled WGS sequence"/>
</dbReference>
<dbReference type="PRINTS" id="PR00237">
    <property type="entry name" value="GPCRRHODOPSN"/>
</dbReference>
<dbReference type="SMART" id="SM01381">
    <property type="entry name" value="7TM_GPCR_Srsx"/>
    <property type="match status" value="1"/>
</dbReference>
<comment type="subcellular location">
    <subcellularLocation>
        <location evidence="1">Membrane</location>
        <topology evidence="1">Multi-pass membrane protein</topology>
    </subcellularLocation>
</comment>
<feature type="transmembrane region" description="Helical" evidence="10">
    <location>
        <begin position="140"/>
        <end position="162"/>
    </location>
</feature>
<dbReference type="CDD" id="cd15203">
    <property type="entry name" value="7tmA_NPYR-like"/>
    <property type="match status" value="1"/>
</dbReference>